<feature type="compositionally biased region" description="Basic and acidic residues" evidence="4">
    <location>
        <begin position="335"/>
        <end position="353"/>
    </location>
</feature>
<dbReference type="InterPro" id="IPR007019">
    <property type="entry name" value="SURF6"/>
</dbReference>
<feature type="region of interest" description="Disordered" evidence="4">
    <location>
        <begin position="297"/>
        <end position="411"/>
    </location>
</feature>
<comment type="subcellular location">
    <subcellularLocation>
        <location evidence="1">Nucleus</location>
    </subcellularLocation>
</comment>
<keyword evidence="8" id="KW-1185">Reference proteome</keyword>
<feature type="compositionally biased region" description="Acidic residues" evidence="4">
    <location>
        <begin position="126"/>
        <end position="139"/>
    </location>
</feature>
<dbReference type="GO" id="GO:0042274">
    <property type="term" value="P:ribosomal small subunit biogenesis"/>
    <property type="evidence" value="ECO:0007669"/>
    <property type="project" value="TreeGrafter"/>
</dbReference>
<keyword evidence="3" id="KW-0539">Nucleus</keyword>
<dbReference type="Pfam" id="PF04935">
    <property type="entry name" value="SURF6"/>
    <property type="match status" value="1"/>
</dbReference>
<comment type="similarity">
    <text evidence="2">Belongs to the SURF6 family.</text>
</comment>
<evidence type="ECO:0000313" key="8">
    <source>
        <dbReference type="Proteomes" id="UP000294933"/>
    </source>
</evidence>
<dbReference type="GO" id="GO:0003723">
    <property type="term" value="F:RNA binding"/>
    <property type="evidence" value="ECO:0007669"/>
    <property type="project" value="TreeGrafter"/>
</dbReference>
<feature type="compositionally biased region" description="Polar residues" evidence="4">
    <location>
        <begin position="173"/>
        <end position="184"/>
    </location>
</feature>
<accession>A0A4Y7QKI1</accession>
<dbReference type="GO" id="GO:0042273">
    <property type="term" value="P:ribosomal large subunit biogenesis"/>
    <property type="evidence" value="ECO:0007669"/>
    <property type="project" value="TreeGrafter"/>
</dbReference>
<dbReference type="InterPro" id="IPR029188">
    <property type="entry name" value="Rrp14_N"/>
</dbReference>
<feature type="compositionally biased region" description="Low complexity" evidence="4">
    <location>
        <begin position="245"/>
        <end position="254"/>
    </location>
</feature>
<feature type="compositionally biased region" description="Basic and acidic residues" evidence="4">
    <location>
        <begin position="185"/>
        <end position="229"/>
    </location>
</feature>
<feature type="compositionally biased region" description="Basic and acidic residues" evidence="4">
    <location>
        <begin position="385"/>
        <end position="395"/>
    </location>
</feature>
<reference evidence="7 8" key="1">
    <citation type="submission" date="2018-06" db="EMBL/GenBank/DDBJ databases">
        <title>A transcriptomic atlas of mushroom development highlights an independent origin of complex multicellularity.</title>
        <authorList>
            <consortium name="DOE Joint Genome Institute"/>
            <person name="Krizsan K."/>
            <person name="Almasi E."/>
            <person name="Merenyi Z."/>
            <person name="Sahu N."/>
            <person name="Viragh M."/>
            <person name="Koszo T."/>
            <person name="Mondo S."/>
            <person name="Kiss B."/>
            <person name="Balint B."/>
            <person name="Kues U."/>
            <person name="Barry K."/>
            <person name="Hegedus J.C."/>
            <person name="Henrissat B."/>
            <person name="Johnson J."/>
            <person name="Lipzen A."/>
            <person name="Ohm R."/>
            <person name="Nagy I."/>
            <person name="Pangilinan J."/>
            <person name="Yan J."/>
            <person name="Xiong Y."/>
            <person name="Grigoriev I.V."/>
            <person name="Hibbett D.S."/>
            <person name="Nagy L.G."/>
        </authorList>
    </citation>
    <scope>NUCLEOTIDE SEQUENCE [LARGE SCALE GENOMIC DNA]</scope>
    <source>
        <strain evidence="7 8">SZMC22713</strain>
    </source>
</reference>
<name>A0A4Y7QKI1_9AGAM</name>
<dbReference type="Pfam" id="PF15459">
    <property type="entry name" value="RRP14"/>
    <property type="match status" value="1"/>
</dbReference>
<dbReference type="InterPro" id="IPR029190">
    <property type="entry name" value="Rrp14/SURF6_C"/>
</dbReference>
<gene>
    <name evidence="7" type="ORF">BD410DRAFT_824705</name>
</gene>
<evidence type="ECO:0000256" key="1">
    <source>
        <dbReference type="ARBA" id="ARBA00004123"/>
    </source>
</evidence>
<sequence>MPTPAAELLASLEKHNEAFESLLKLIPAKYYMPADDAEVASKYEKNRKKQNTPKQAIKEASKKAKKEKLDPNNHKSVVELQEEAEQKRIQKTLANKNNGRGKGKGKEVRLPSDDSDVEVIGARMDVDEDDDALQSDEETTTFQPLPQSGGIVELRQKLHHRMAALRQKGRPSTHANGFMNGQPSSRDELLEERRQQRAAMREKRRKETKEKIRREAESKGKGKTREKGPSTKTQLLVPDAPSLEVTASSASSSFANVTFSKLSGTSASIPKKLKTASNPQQALEQLEARKARLAALPEEKRKEIQERDKWDKAAVRLEGGKVHDDPSRLKKAVKRKDAEKHKSKKHWDERKEQLNNAMAAKQKKRSDNIAMRNERRSDKRKGIKPKKDSKSRPGFEGKSFGKGKGKGKAGK</sequence>
<feature type="domain" description="Ribosomal RNA-processing protein 14/surfeit locus protein 6 C-terminal" evidence="5">
    <location>
        <begin position="187"/>
        <end position="382"/>
    </location>
</feature>
<dbReference type="GO" id="GO:0003677">
    <property type="term" value="F:DNA binding"/>
    <property type="evidence" value="ECO:0007669"/>
    <property type="project" value="TreeGrafter"/>
</dbReference>
<evidence type="ECO:0000256" key="2">
    <source>
        <dbReference type="ARBA" id="ARBA00005904"/>
    </source>
</evidence>
<protein>
    <submittedName>
        <fullName evidence="7">SURF6-domain-containing protein</fullName>
    </submittedName>
</protein>
<evidence type="ECO:0000259" key="6">
    <source>
        <dbReference type="Pfam" id="PF15459"/>
    </source>
</evidence>
<dbReference type="PANTHER" id="PTHR14369">
    <property type="entry name" value="SURFEIT LOCUS PROTEIN 6"/>
    <property type="match status" value="1"/>
</dbReference>
<evidence type="ECO:0000256" key="4">
    <source>
        <dbReference type="SAM" id="MobiDB-lite"/>
    </source>
</evidence>
<feature type="compositionally biased region" description="Basic and acidic residues" evidence="4">
    <location>
        <begin position="297"/>
        <end position="328"/>
    </location>
</feature>
<feature type="compositionally biased region" description="Basic residues" evidence="4">
    <location>
        <begin position="401"/>
        <end position="411"/>
    </location>
</feature>
<dbReference type="VEuPathDB" id="FungiDB:BD410DRAFT_824705"/>
<evidence type="ECO:0000259" key="5">
    <source>
        <dbReference type="Pfam" id="PF04935"/>
    </source>
</evidence>
<feature type="compositionally biased region" description="Basic residues" evidence="4">
    <location>
        <begin position="157"/>
        <end position="171"/>
    </location>
</feature>
<dbReference type="GO" id="GO:0005730">
    <property type="term" value="C:nucleolus"/>
    <property type="evidence" value="ECO:0007669"/>
    <property type="project" value="TreeGrafter"/>
</dbReference>
<evidence type="ECO:0000313" key="7">
    <source>
        <dbReference type="EMBL" id="TDL27925.1"/>
    </source>
</evidence>
<dbReference type="EMBL" id="ML170158">
    <property type="protein sequence ID" value="TDL27925.1"/>
    <property type="molecule type" value="Genomic_DNA"/>
</dbReference>
<feature type="compositionally biased region" description="Basic and acidic residues" evidence="4">
    <location>
        <begin position="56"/>
        <end position="77"/>
    </location>
</feature>
<dbReference type="Proteomes" id="UP000294933">
    <property type="component" value="Unassembled WGS sequence"/>
</dbReference>
<proteinExistence type="inferred from homology"/>
<dbReference type="OrthoDB" id="444809at2759"/>
<feature type="region of interest" description="Disordered" evidence="4">
    <location>
        <begin position="42"/>
        <end position="254"/>
    </location>
</feature>
<organism evidence="7 8">
    <name type="scientific">Rickenella mellea</name>
    <dbReference type="NCBI Taxonomy" id="50990"/>
    <lineage>
        <taxon>Eukaryota</taxon>
        <taxon>Fungi</taxon>
        <taxon>Dikarya</taxon>
        <taxon>Basidiomycota</taxon>
        <taxon>Agaricomycotina</taxon>
        <taxon>Agaricomycetes</taxon>
        <taxon>Hymenochaetales</taxon>
        <taxon>Rickenellaceae</taxon>
        <taxon>Rickenella</taxon>
    </lineage>
</organism>
<dbReference type="STRING" id="50990.A0A4Y7QKI1"/>
<dbReference type="PANTHER" id="PTHR14369:SF0">
    <property type="entry name" value="SURFEIT LOCUS PROTEIN 6"/>
    <property type="match status" value="1"/>
</dbReference>
<feature type="domain" description="Ribosomal RNA-processing protein 14 N-terminal" evidence="6">
    <location>
        <begin position="11"/>
        <end position="71"/>
    </location>
</feature>
<dbReference type="AlphaFoldDB" id="A0A4Y7QKI1"/>
<evidence type="ECO:0000256" key="3">
    <source>
        <dbReference type="ARBA" id="ARBA00023242"/>
    </source>
</evidence>